<sequence>KRADMAAFLHRMDEKAWWAKRGSRQGSFKPIHVPCSPIRLHLFPGE</sequence>
<name>J9FKB9_9ZZZZ</name>
<protein>
    <submittedName>
        <fullName evidence="1">Uncharacterized protein</fullName>
    </submittedName>
</protein>
<gene>
    <name evidence="1" type="ORF">EVA_21861</name>
</gene>
<evidence type="ECO:0000313" key="1">
    <source>
        <dbReference type="EMBL" id="EJW90032.1"/>
    </source>
</evidence>
<accession>J9FKB9</accession>
<organism evidence="1">
    <name type="scientific">gut metagenome</name>
    <dbReference type="NCBI Taxonomy" id="749906"/>
    <lineage>
        <taxon>unclassified sequences</taxon>
        <taxon>metagenomes</taxon>
        <taxon>organismal metagenomes</taxon>
    </lineage>
</organism>
<dbReference type="AlphaFoldDB" id="J9FKB9"/>
<reference evidence="1" key="1">
    <citation type="journal article" date="2012" name="PLoS ONE">
        <title>Gene sets for utilization of primary and secondary nutrition supplies in the distal gut of endangered iberian lynx.</title>
        <authorList>
            <person name="Alcaide M."/>
            <person name="Messina E."/>
            <person name="Richter M."/>
            <person name="Bargiela R."/>
            <person name="Peplies J."/>
            <person name="Huws S.A."/>
            <person name="Newbold C.J."/>
            <person name="Golyshin P.N."/>
            <person name="Simon M.A."/>
            <person name="Lopez G."/>
            <person name="Yakimov M.M."/>
            <person name="Ferrer M."/>
        </authorList>
    </citation>
    <scope>NUCLEOTIDE SEQUENCE</scope>
</reference>
<feature type="non-terminal residue" evidence="1">
    <location>
        <position position="1"/>
    </location>
</feature>
<proteinExistence type="predicted"/>
<dbReference type="EMBL" id="AMCI01009094">
    <property type="protein sequence ID" value="EJW90032.1"/>
    <property type="molecule type" value="Genomic_DNA"/>
</dbReference>
<comment type="caution">
    <text evidence="1">The sequence shown here is derived from an EMBL/GenBank/DDBJ whole genome shotgun (WGS) entry which is preliminary data.</text>
</comment>